<sequence>MSHFIQYNNSFNDMPYMREPVHHTDSIYSNCSSTSTLSSHLDATANHKTDTLKWFFKAVSAVDNSYKATTENLNKLVSISLVHAILPTPRYNGAGCAVINQRIYCYGGTANRLPTSDHYSLDLTKDFSVANSIESWNTVVPVGDFTVEPNSLFSIVPLNDSYLIHGGLGYGSSTQHLKNTTVIYHTSNNSWSALQTQNQTLMMPSREETCTLDPSNRMWTWGGISDNTTAININKTTYHDEFQVLDLNALAWSFPDNDTKTSSQHTSIPNPRLAHTATLSASGQSIYYIGGLQVDDSGTGLSGAPMNKILEYNITNGNWTIHTSPTNTTIPAPRRLHTATLIPNSDLIFVYGGSVTDASDAVADYSYVLNTTSFIWTPVSIANTNLGAGSRFGHSAVLHNDRSLFIIFGADDLGVLRNDFFVIDIAHWQWVSDFKSNSNYANTVTATPSSSANPTASTSIVNTNTSGEKSSSTQINEFPFISLNYTKTVYLMIGTMILFTSL</sequence>
<dbReference type="PANTHER" id="PTHR46093">
    <property type="entry name" value="ACYL-COA-BINDING DOMAIN-CONTAINING PROTEIN 5"/>
    <property type="match status" value="1"/>
</dbReference>
<accession>S2IUI5</accession>
<dbReference type="OMA" id="FMNESTI"/>
<dbReference type="PANTHER" id="PTHR46093:SF18">
    <property type="entry name" value="FIBRONECTIN TYPE-III DOMAIN-CONTAINING PROTEIN"/>
    <property type="match status" value="1"/>
</dbReference>
<evidence type="ECO:0000256" key="3">
    <source>
        <dbReference type="SAM" id="MobiDB-lite"/>
    </source>
</evidence>
<proteinExistence type="predicted"/>
<dbReference type="VEuPathDB" id="FungiDB:HMPREF1544_11962"/>
<dbReference type="InParanoid" id="S2IUI5"/>
<dbReference type="InterPro" id="IPR015915">
    <property type="entry name" value="Kelch-typ_b-propeller"/>
</dbReference>
<evidence type="ECO:0008006" key="6">
    <source>
        <dbReference type="Google" id="ProtNLM"/>
    </source>
</evidence>
<dbReference type="STRING" id="1220926.S2IUI5"/>
<dbReference type="AlphaFoldDB" id="S2IUI5"/>
<dbReference type="SUPFAM" id="SSF50965">
    <property type="entry name" value="Galactose oxidase, central domain"/>
    <property type="match status" value="1"/>
</dbReference>
<gene>
    <name evidence="4" type="ORF">HMPREF1544_11962</name>
</gene>
<dbReference type="OrthoDB" id="2363417at2759"/>
<dbReference type="eggNOG" id="ENOG502T9U2">
    <property type="taxonomic scope" value="Eukaryota"/>
</dbReference>
<feature type="compositionally biased region" description="Low complexity" evidence="3">
    <location>
        <begin position="445"/>
        <end position="459"/>
    </location>
</feature>
<protein>
    <recommendedName>
        <fullName evidence="6">Galactose oxidase</fullName>
    </recommendedName>
</protein>
<dbReference type="Pfam" id="PF24681">
    <property type="entry name" value="Kelch_KLHDC2_KLHL20_DRC7"/>
    <property type="match status" value="1"/>
</dbReference>
<evidence type="ECO:0000313" key="4">
    <source>
        <dbReference type="EMBL" id="EPB81321.1"/>
    </source>
</evidence>
<organism evidence="4 5">
    <name type="scientific">Mucor circinelloides f. circinelloides (strain 1006PhL)</name>
    <name type="common">Mucormycosis agent</name>
    <name type="synonym">Calyptromyces circinelloides</name>
    <dbReference type="NCBI Taxonomy" id="1220926"/>
    <lineage>
        <taxon>Eukaryota</taxon>
        <taxon>Fungi</taxon>
        <taxon>Fungi incertae sedis</taxon>
        <taxon>Mucoromycota</taxon>
        <taxon>Mucoromycotina</taxon>
        <taxon>Mucoromycetes</taxon>
        <taxon>Mucorales</taxon>
        <taxon>Mucorineae</taxon>
        <taxon>Mucoraceae</taxon>
        <taxon>Mucor</taxon>
    </lineage>
</organism>
<evidence type="ECO:0000313" key="5">
    <source>
        <dbReference type="Proteomes" id="UP000014254"/>
    </source>
</evidence>
<dbReference type="EMBL" id="KE124185">
    <property type="protein sequence ID" value="EPB81321.1"/>
    <property type="molecule type" value="Genomic_DNA"/>
</dbReference>
<reference evidence="5" key="1">
    <citation type="submission" date="2013-05" db="EMBL/GenBank/DDBJ databases">
        <title>The Genome sequence of Mucor circinelloides f. circinelloides 1006PhL.</title>
        <authorList>
            <consortium name="The Broad Institute Genomics Platform"/>
            <person name="Cuomo C."/>
            <person name="Earl A."/>
            <person name="Findley K."/>
            <person name="Lee S.C."/>
            <person name="Walker B."/>
            <person name="Young S."/>
            <person name="Zeng Q."/>
            <person name="Gargeya S."/>
            <person name="Fitzgerald M."/>
            <person name="Haas B."/>
            <person name="Abouelleil A."/>
            <person name="Allen A.W."/>
            <person name="Alvarado L."/>
            <person name="Arachchi H.M."/>
            <person name="Berlin A.M."/>
            <person name="Chapman S.B."/>
            <person name="Gainer-Dewar J."/>
            <person name="Goldberg J."/>
            <person name="Griggs A."/>
            <person name="Gujja S."/>
            <person name="Hansen M."/>
            <person name="Howarth C."/>
            <person name="Imamovic A."/>
            <person name="Ireland A."/>
            <person name="Larimer J."/>
            <person name="McCowan C."/>
            <person name="Murphy C."/>
            <person name="Pearson M."/>
            <person name="Poon T.W."/>
            <person name="Priest M."/>
            <person name="Roberts A."/>
            <person name="Saif S."/>
            <person name="Shea T."/>
            <person name="Sisk P."/>
            <person name="Sykes S."/>
            <person name="Wortman J."/>
            <person name="Nusbaum C."/>
            <person name="Birren B."/>
        </authorList>
    </citation>
    <scope>NUCLEOTIDE SEQUENCE [LARGE SCALE GENOMIC DNA]</scope>
    <source>
        <strain evidence="5">1006PhL</strain>
    </source>
</reference>
<evidence type="ECO:0000256" key="2">
    <source>
        <dbReference type="ARBA" id="ARBA00022737"/>
    </source>
</evidence>
<feature type="compositionally biased region" description="Polar residues" evidence="3">
    <location>
        <begin position="460"/>
        <end position="472"/>
    </location>
</feature>
<evidence type="ECO:0000256" key="1">
    <source>
        <dbReference type="ARBA" id="ARBA00022441"/>
    </source>
</evidence>
<keyword evidence="2" id="KW-0677">Repeat</keyword>
<dbReference type="Proteomes" id="UP000014254">
    <property type="component" value="Unassembled WGS sequence"/>
</dbReference>
<dbReference type="InterPro" id="IPR011043">
    <property type="entry name" value="Gal_Oxase/kelch_b-propeller"/>
</dbReference>
<dbReference type="Gene3D" id="2.120.10.80">
    <property type="entry name" value="Kelch-type beta propeller"/>
    <property type="match status" value="2"/>
</dbReference>
<keyword evidence="1" id="KW-0880">Kelch repeat</keyword>
<keyword evidence="5" id="KW-1185">Reference proteome</keyword>
<feature type="region of interest" description="Disordered" evidence="3">
    <location>
        <begin position="445"/>
        <end position="472"/>
    </location>
</feature>
<name>S2IUI5_MUCC1</name>